<keyword evidence="3" id="KW-0472">Membrane</keyword>
<dbReference type="GO" id="GO:0042910">
    <property type="term" value="F:xenobiotic transmembrane transporter activity"/>
    <property type="evidence" value="ECO:0007669"/>
    <property type="project" value="InterPro"/>
</dbReference>
<feature type="compositionally biased region" description="Gly residues" evidence="2">
    <location>
        <begin position="188"/>
        <end position="209"/>
    </location>
</feature>
<sequence length="243" mass="24445">MICSLGSATSTRVANSLGAGNAEGARLVFRVSALLTLCIGGAAACLTYLLRRPLVSLFTEEPAVVALAARALPFMALSLLGDSCVAVLGNVLRAAGRQGYGATLNILGYWCLGLPLSMFLGFRLDLGIIGFWIGLSTAAAFQAVVFATVISRFDWRHEVQRSEDLLAANLAAGGGGNAEATPLLPDDGGSGSGSSGDDGGAAKASGGGLVISPDDEETGAGAAAAAGVQSTLDGDLRSPFLPQ</sequence>
<gene>
    <name evidence="4" type="ORF">MNEG_0544</name>
</gene>
<evidence type="ECO:0000256" key="2">
    <source>
        <dbReference type="SAM" id="MobiDB-lite"/>
    </source>
</evidence>
<feature type="transmembrane region" description="Helical" evidence="3">
    <location>
        <begin position="104"/>
        <end position="122"/>
    </location>
</feature>
<dbReference type="GO" id="GO:0016020">
    <property type="term" value="C:membrane"/>
    <property type="evidence" value="ECO:0007669"/>
    <property type="project" value="InterPro"/>
</dbReference>
<comment type="similarity">
    <text evidence="1">Belongs to the multi antimicrobial extrusion (MATE) (TC 2.A.66.1) family.</text>
</comment>
<dbReference type="STRING" id="145388.A0A0D2KAZ6"/>
<dbReference type="AlphaFoldDB" id="A0A0D2KAZ6"/>
<dbReference type="OrthoDB" id="2126698at2759"/>
<dbReference type="Proteomes" id="UP000054498">
    <property type="component" value="Unassembled WGS sequence"/>
</dbReference>
<feature type="transmembrane region" description="Helical" evidence="3">
    <location>
        <begin position="27"/>
        <end position="51"/>
    </location>
</feature>
<keyword evidence="3" id="KW-1133">Transmembrane helix</keyword>
<dbReference type="GO" id="GO:0015297">
    <property type="term" value="F:antiporter activity"/>
    <property type="evidence" value="ECO:0007669"/>
    <property type="project" value="InterPro"/>
</dbReference>
<evidence type="ECO:0000313" key="4">
    <source>
        <dbReference type="EMBL" id="KIZ07408.1"/>
    </source>
</evidence>
<evidence type="ECO:0000256" key="1">
    <source>
        <dbReference type="ARBA" id="ARBA00010199"/>
    </source>
</evidence>
<evidence type="ECO:0000256" key="3">
    <source>
        <dbReference type="SAM" id="Phobius"/>
    </source>
</evidence>
<dbReference type="RefSeq" id="XP_013906427.1">
    <property type="nucleotide sequence ID" value="XM_014050973.1"/>
</dbReference>
<dbReference type="InterPro" id="IPR002528">
    <property type="entry name" value="MATE_fam"/>
</dbReference>
<accession>A0A0D2KAZ6</accession>
<feature type="transmembrane region" description="Helical" evidence="3">
    <location>
        <begin position="71"/>
        <end position="92"/>
    </location>
</feature>
<dbReference type="GeneID" id="25726662"/>
<protein>
    <submittedName>
        <fullName evidence="4">Putative transporter</fullName>
    </submittedName>
</protein>
<reference evidence="4 5" key="1">
    <citation type="journal article" date="2013" name="BMC Genomics">
        <title>Reconstruction of the lipid metabolism for the microalga Monoraphidium neglectum from its genome sequence reveals characteristics suitable for biofuel production.</title>
        <authorList>
            <person name="Bogen C."/>
            <person name="Al-Dilaimi A."/>
            <person name="Albersmeier A."/>
            <person name="Wichmann J."/>
            <person name="Grundmann M."/>
            <person name="Rupp O."/>
            <person name="Lauersen K.J."/>
            <person name="Blifernez-Klassen O."/>
            <person name="Kalinowski J."/>
            <person name="Goesmann A."/>
            <person name="Mussgnug J.H."/>
            <person name="Kruse O."/>
        </authorList>
    </citation>
    <scope>NUCLEOTIDE SEQUENCE [LARGE SCALE GENOMIC DNA]</scope>
    <source>
        <strain evidence="4 5">SAG 48.87</strain>
    </source>
</reference>
<keyword evidence="5" id="KW-1185">Reference proteome</keyword>
<dbReference type="Pfam" id="PF01554">
    <property type="entry name" value="MatE"/>
    <property type="match status" value="1"/>
</dbReference>
<dbReference type="EMBL" id="KK100264">
    <property type="protein sequence ID" value="KIZ07408.1"/>
    <property type="molecule type" value="Genomic_DNA"/>
</dbReference>
<feature type="region of interest" description="Disordered" evidence="2">
    <location>
        <begin position="179"/>
        <end position="228"/>
    </location>
</feature>
<dbReference type="KEGG" id="mng:MNEG_0544"/>
<feature type="transmembrane region" description="Helical" evidence="3">
    <location>
        <begin position="128"/>
        <end position="151"/>
    </location>
</feature>
<keyword evidence="3" id="KW-0812">Transmembrane</keyword>
<dbReference type="PANTHER" id="PTHR11206">
    <property type="entry name" value="MULTIDRUG RESISTANCE PROTEIN"/>
    <property type="match status" value="1"/>
</dbReference>
<evidence type="ECO:0000313" key="5">
    <source>
        <dbReference type="Proteomes" id="UP000054498"/>
    </source>
</evidence>
<proteinExistence type="inferred from homology"/>
<organism evidence="4 5">
    <name type="scientific">Monoraphidium neglectum</name>
    <dbReference type="NCBI Taxonomy" id="145388"/>
    <lineage>
        <taxon>Eukaryota</taxon>
        <taxon>Viridiplantae</taxon>
        <taxon>Chlorophyta</taxon>
        <taxon>core chlorophytes</taxon>
        <taxon>Chlorophyceae</taxon>
        <taxon>CS clade</taxon>
        <taxon>Sphaeropleales</taxon>
        <taxon>Selenastraceae</taxon>
        <taxon>Monoraphidium</taxon>
    </lineage>
</organism>
<name>A0A0D2KAZ6_9CHLO</name>